<evidence type="ECO:0000313" key="12">
    <source>
        <dbReference type="EMBL" id="MCW7754360.1"/>
    </source>
</evidence>
<proteinExistence type="predicted"/>
<feature type="binding site" evidence="10">
    <location>
        <begin position="134"/>
        <end position="140"/>
    </location>
    <ligand>
        <name>ATP</name>
        <dbReference type="ChEBI" id="CHEBI:30616"/>
    </ligand>
</feature>
<comment type="caution">
    <text evidence="12">The sequence shown here is derived from an EMBL/GenBank/DDBJ whole genome shotgun (WGS) entry which is preliminary data.</text>
</comment>
<protein>
    <recommendedName>
        <fullName evidence="3">GMP synthase (glutamine-hydrolyzing)</fullName>
        <ecNumber evidence="3">6.3.5.2</ecNumber>
    </recommendedName>
</protein>
<keyword evidence="7 10" id="KW-0658">Purine biosynthesis</keyword>
<dbReference type="NCBIfam" id="NF000848">
    <property type="entry name" value="PRK00074.1"/>
    <property type="match status" value="1"/>
</dbReference>
<dbReference type="SUPFAM" id="SSF54810">
    <property type="entry name" value="GMP synthetase C-terminal dimerisation domain"/>
    <property type="match status" value="1"/>
</dbReference>
<keyword evidence="6 10" id="KW-0332">GMP biosynthesis</keyword>
<feature type="domain" description="GMPS ATP-PPase" evidence="11">
    <location>
        <begin position="107"/>
        <end position="297"/>
    </location>
</feature>
<dbReference type="InterPro" id="IPR001674">
    <property type="entry name" value="GMP_synth_C"/>
</dbReference>
<evidence type="ECO:0000256" key="4">
    <source>
        <dbReference type="ARBA" id="ARBA00022598"/>
    </source>
</evidence>
<dbReference type="EMBL" id="JAPFPW010000011">
    <property type="protein sequence ID" value="MCW7754360.1"/>
    <property type="molecule type" value="Genomic_DNA"/>
</dbReference>
<dbReference type="CDD" id="cd01997">
    <property type="entry name" value="GMP_synthase_C"/>
    <property type="match status" value="1"/>
</dbReference>
<dbReference type="NCBIfam" id="TIGR00884">
    <property type="entry name" value="guaA_Cterm"/>
    <property type="match status" value="1"/>
</dbReference>
<evidence type="ECO:0000256" key="10">
    <source>
        <dbReference type="PROSITE-ProRule" id="PRU00886"/>
    </source>
</evidence>
<evidence type="ECO:0000256" key="2">
    <source>
        <dbReference type="ARBA" id="ARBA00005153"/>
    </source>
</evidence>
<dbReference type="EC" id="6.3.5.2" evidence="3"/>
<gene>
    <name evidence="12" type="primary">guaA</name>
    <name evidence="12" type="ORF">OOT00_10215</name>
</gene>
<dbReference type="PROSITE" id="PS51553">
    <property type="entry name" value="GMPS_ATP_PPASE"/>
    <property type="match status" value="1"/>
</dbReference>
<keyword evidence="4 12" id="KW-0436">Ligase</keyword>
<evidence type="ECO:0000256" key="8">
    <source>
        <dbReference type="ARBA" id="ARBA00022840"/>
    </source>
</evidence>
<dbReference type="Pfam" id="PF00958">
    <property type="entry name" value="GMP_synt_C"/>
    <property type="match status" value="1"/>
</dbReference>
<evidence type="ECO:0000259" key="11">
    <source>
        <dbReference type="PROSITE" id="PS51553"/>
    </source>
</evidence>
<keyword evidence="5 10" id="KW-0547">Nucleotide-binding</keyword>
<dbReference type="PANTHER" id="PTHR11922">
    <property type="entry name" value="GMP SYNTHASE-RELATED"/>
    <property type="match status" value="1"/>
</dbReference>
<dbReference type="Pfam" id="PF03054">
    <property type="entry name" value="tRNA_Me_trans"/>
    <property type="match status" value="1"/>
</dbReference>
<dbReference type="InterPro" id="IPR014729">
    <property type="entry name" value="Rossmann-like_a/b/a_fold"/>
</dbReference>
<name>A0ABT3NA71_9BACT</name>
<dbReference type="InterPro" id="IPR029062">
    <property type="entry name" value="Class_I_gatase-like"/>
</dbReference>
<dbReference type="SUPFAM" id="SSF52402">
    <property type="entry name" value="Adenine nucleotide alpha hydrolases-like"/>
    <property type="match status" value="1"/>
</dbReference>
<dbReference type="Proteomes" id="UP001209681">
    <property type="component" value="Unassembled WGS sequence"/>
</dbReference>
<evidence type="ECO:0000256" key="5">
    <source>
        <dbReference type="ARBA" id="ARBA00022741"/>
    </source>
</evidence>
<evidence type="ECO:0000256" key="1">
    <source>
        <dbReference type="ARBA" id="ARBA00002332"/>
    </source>
</evidence>
<comment type="function">
    <text evidence="1">Catalyzes the synthesis of GMP from XMP.</text>
</comment>
<comment type="pathway">
    <text evidence="2">Purine metabolism; GMP biosynthesis; GMP from XMP (L-Gln route): step 1/1.</text>
</comment>
<evidence type="ECO:0000256" key="9">
    <source>
        <dbReference type="ARBA" id="ARBA00022962"/>
    </source>
</evidence>
<dbReference type="GO" id="GO:0003922">
    <property type="term" value="F:GMP synthase (glutamine-hydrolyzing) activity"/>
    <property type="evidence" value="ECO:0007669"/>
    <property type="project" value="UniProtKB-EC"/>
</dbReference>
<evidence type="ECO:0000256" key="7">
    <source>
        <dbReference type="ARBA" id="ARBA00022755"/>
    </source>
</evidence>
<keyword evidence="9" id="KW-0315">Glutamine amidotransferase</keyword>
<dbReference type="PANTHER" id="PTHR11922:SF2">
    <property type="entry name" value="GMP SYNTHASE [GLUTAMINE-HYDROLYZING]"/>
    <property type="match status" value="1"/>
</dbReference>
<keyword evidence="8 10" id="KW-0067">ATP-binding</keyword>
<organism evidence="12 13">
    <name type="scientific">Desulfobotulus pelophilus</name>
    <dbReference type="NCBI Taxonomy" id="2823377"/>
    <lineage>
        <taxon>Bacteria</taxon>
        <taxon>Pseudomonadati</taxon>
        <taxon>Thermodesulfobacteriota</taxon>
        <taxon>Desulfobacteria</taxon>
        <taxon>Desulfobacterales</taxon>
        <taxon>Desulfobacteraceae</taxon>
        <taxon>Desulfobotulus</taxon>
    </lineage>
</organism>
<accession>A0ABT3NA71</accession>
<dbReference type="RefSeq" id="WP_265425280.1">
    <property type="nucleotide sequence ID" value="NZ_JAPFPW010000011.1"/>
</dbReference>
<dbReference type="SUPFAM" id="SSF52317">
    <property type="entry name" value="Class I glutamine amidotransferase-like"/>
    <property type="match status" value="1"/>
</dbReference>
<evidence type="ECO:0000256" key="6">
    <source>
        <dbReference type="ARBA" id="ARBA00022749"/>
    </source>
</evidence>
<sequence length="422" mass="46988">MAKQHDCVVILDFGAINAQMVAKAVRQRNIYCEVLPYTTEVDRIVALKPKALILQRGKACGERTLGRELPAETAALNLPVLDMAVSSWEETEMRDFLVDTCGLSQDWTTEAFIDETVADLRVRIGDRKVLLAMSGGVDSSVCAALLHRAVGHQLTCVFVDHGCMRMDEPRQIEEVFRGQFGINLVSVNAEERFLKKLKGIRDPEKKRAIIGEEFIRVFEEEARKLGDLDYFVQGTIYPDIIESGWDGGKTVKAHHNVGGLPDRIDFKGILEPVKYLFKDEVRKVGEAMGIPHVVTRRQPFPGPGLAVRCLGELTLEKLEILRKADAIFRKSMDDRGYGTQASQYFAVLTNAQSVGVTDDARTYGYVIALRAVQTTDFMTAGVVPLPIDFLTEVAGRIAAEVKDVNRVVYDITSKPPATIEWE</sequence>
<dbReference type="Gene3D" id="3.40.50.620">
    <property type="entry name" value="HUPs"/>
    <property type="match status" value="1"/>
</dbReference>
<reference evidence="12 13" key="1">
    <citation type="submission" date="2022-11" db="EMBL/GenBank/DDBJ databases">
        <title>Desulfobotulus tamanensis H1 sp. nov. - anaerobic, alkaliphilic, sulphate reducing bacterium isolated from terrestrial mud volcano.</title>
        <authorList>
            <person name="Frolova A."/>
            <person name="Merkel A.Y."/>
            <person name="Slobodkin A.I."/>
        </authorList>
    </citation>
    <scope>NUCLEOTIDE SEQUENCE [LARGE SCALE GENOMIC DNA]</scope>
    <source>
        <strain evidence="12 13">H1</strain>
    </source>
</reference>
<evidence type="ECO:0000256" key="3">
    <source>
        <dbReference type="ARBA" id="ARBA00012746"/>
    </source>
</evidence>
<keyword evidence="13" id="KW-1185">Reference proteome</keyword>
<dbReference type="Gene3D" id="3.30.300.10">
    <property type="match status" value="1"/>
</dbReference>
<evidence type="ECO:0000313" key="13">
    <source>
        <dbReference type="Proteomes" id="UP001209681"/>
    </source>
</evidence>
<dbReference type="InterPro" id="IPR025777">
    <property type="entry name" value="GMPS_ATP_PPase_dom"/>
</dbReference>